<dbReference type="EMBL" id="CP017080">
    <property type="protein sequence ID" value="AOH55891.1"/>
    <property type="molecule type" value="Genomic_DNA"/>
</dbReference>
<accession>A0A1B3XRS7</accession>
<dbReference type="Pfam" id="PF08378">
    <property type="entry name" value="NERD"/>
    <property type="match status" value="1"/>
</dbReference>
<dbReference type="InterPro" id="IPR011528">
    <property type="entry name" value="NERD"/>
</dbReference>
<organism evidence="2 3">
    <name type="scientific">Peribacillus muralis</name>
    <dbReference type="NCBI Taxonomy" id="264697"/>
    <lineage>
        <taxon>Bacteria</taxon>
        <taxon>Bacillati</taxon>
        <taxon>Bacillota</taxon>
        <taxon>Bacilli</taxon>
        <taxon>Bacillales</taxon>
        <taxon>Bacillaceae</taxon>
        <taxon>Peribacillus</taxon>
    </lineage>
</organism>
<dbReference type="Proteomes" id="UP000077926">
    <property type="component" value="Chromosome"/>
</dbReference>
<keyword evidence="3" id="KW-1185">Reference proteome</keyword>
<evidence type="ECO:0000259" key="1">
    <source>
        <dbReference type="PROSITE" id="PS50965"/>
    </source>
</evidence>
<evidence type="ECO:0000313" key="3">
    <source>
        <dbReference type="Proteomes" id="UP000077926"/>
    </source>
</evidence>
<reference evidence="2 3" key="1">
    <citation type="submission" date="2016-08" db="EMBL/GenBank/DDBJ databases">
        <title>Complete genome sequence of Bacillus muralis G25-68, a strain with toxicity to nematodes.</title>
        <authorList>
            <person name="Zheng Z."/>
        </authorList>
    </citation>
    <scope>NUCLEOTIDE SEQUENCE [LARGE SCALE GENOMIC DNA]</scope>
    <source>
        <strain evidence="2 3">G25-68</strain>
    </source>
</reference>
<dbReference type="PROSITE" id="PS50965">
    <property type="entry name" value="NERD"/>
    <property type="match status" value="1"/>
</dbReference>
<dbReference type="STRING" id="264697.ABE28_016130"/>
<gene>
    <name evidence="2" type="ORF">ABE28_016130</name>
</gene>
<dbReference type="OrthoDB" id="569879at2"/>
<dbReference type="RefSeq" id="WP_064462129.1">
    <property type="nucleotide sequence ID" value="NZ_CP017080.1"/>
</dbReference>
<dbReference type="AlphaFoldDB" id="A0A1B3XRS7"/>
<name>A0A1B3XRS7_9BACI</name>
<dbReference type="KEGG" id="bmur:ABE28_016130"/>
<protein>
    <recommendedName>
        <fullName evidence="1">NERD domain-containing protein</fullName>
    </recommendedName>
</protein>
<proteinExistence type="predicted"/>
<feature type="domain" description="NERD" evidence="1">
    <location>
        <begin position="42"/>
        <end position="158"/>
    </location>
</feature>
<evidence type="ECO:0000313" key="2">
    <source>
        <dbReference type="EMBL" id="AOH55891.1"/>
    </source>
</evidence>
<sequence>MNMRKQCEKPVKMLMLEALMRRLPANHPKQESINNDFRKIRAGFNGERRIGNELNSLSKDYHVLHDLRLCHEGNRFFQIDYLIISKKYCLIIEVKDFKGMLYFDRTYHQLIQTKDGQEQAYLDPLLQVDVQKTRLSEWFAVHDFPALPIETLVANANPNTIIRTTPGFTPILKKITGKEMLISKIQTLKDRYPSEQLTQRQQNKLTKTIVEKNTPHYPDILQMYQIEEKDLLNSVQCPACSALQMQYHWGKWSCRHCSKVSKDAHIQTLRDYALLINATITNKQARQFLQVESINTMQKMLYVLELPHWGKFRNRVYSLERLIGE</sequence>